<dbReference type="InterPro" id="IPR011701">
    <property type="entry name" value="MFS"/>
</dbReference>
<dbReference type="PANTHER" id="PTHR23542">
    <property type="match status" value="1"/>
</dbReference>
<dbReference type="SUPFAM" id="SSF103473">
    <property type="entry name" value="MFS general substrate transporter"/>
    <property type="match status" value="1"/>
</dbReference>
<dbReference type="OrthoDB" id="3542332at2"/>
<feature type="transmembrane region" description="Helical" evidence="5">
    <location>
        <begin position="177"/>
        <end position="197"/>
    </location>
</feature>
<feature type="transmembrane region" description="Helical" evidence="5">
    <location>
        <begin position="347"/>
        <end position="369"/>
    </location>
</feature>
<feature type="transmembrane region" description="Helical" evidence="5">
    <location>
        <begin position="150"/>
        <end position="171"/>
    </location>
</feature>
<evidence type="ECO:0000256" key="2">
    <source>
        <dbReference type="ARBA" id="ARBA00022692"/>
    </source>
</evidence>
<dbReference type="GO" id="GO:0005886">
    <property type="term" value="C:plasma membrane"/>
    <property type="evidence" value="ECO:0007669"/>
    <property type="project" value="UniProtKB-SubCell"/>
</dbReference>
<keyword evidence="8" id="KW-1185">Reference proteome</keyword>
<feature type="transmembrane region" description="Helical" evidence="5">
    <location>
        <begin position="282"/>
        <end position="300"/>
    </location>
</feature>
<gene>
    <name evidence="7" type="ORF">B0I32_12772</name>
</gene>
<keyword evidence="2 5" id="KW-0812">Transmembrane</keyword>
<comment type="caution">
    <text evidence="7">The sequence shown here is derived from an EMBL/GenBank/DDBJ whole genome shotgun (WGS) entry which is preliminary data.</text>
</comment>
<protein>
    <submittedName>
        <fullName evidence="7">Putative MFS family arabinose efflux permease</fullName>
    </submittedName>
</protein>
<evidence type="ECO:0000313" key="8">
    <source>
        <dbReference type="Proteomes" id="UP000238312"/>
    </source>
</evidence>
<dbReference type="Pfam" id="PF07690">
    <property type="entry name" value="MFS_1"/>
    <property type="match status" value="1"/>
</dbReference>
<dbReference type="RefSeq" id="WP_106250646.1">
    <property type="nucleotide sequence ID" value="NZ_PVNG01000027.1"/>
</dbReference>
<dbReference type="PANTHER" id="PTHR23542:SF1">
    <property type="entry name" value="MAJOR FACILITATOR SUPERFAMILY (MFS) PROFILE DOMAIN-CONTAINING PROTEIN"/>
    <property type="match status" value="1"/>
</dbReference>
<dbReference type="InterPro" id="IPR020846">
    <property type="entry name" value="MFS_dom"/>
</dbReference>
<dbReference type="InterPro" id="IPR036259">
    <property type="entry name" value="MFS_trans_sf"/>
</dbReference>
<feature type="transmembrane region" description="Helical" evidence="5">
    <location>
        <begin position="110"/>
        <end position="129"/>
    </location>
</feature>
<sequence length="399" mass="39913">MTRDGSGGLPHRRLLGLPGVAAQAVLGFLAQLTQQVAPVGLVLVAQRASGSLALAGLTAAAFSVGAGMGRPVLGRLMDRHGPRPVLAATALLHVAALLALVGYAQPGRPQWPMVALAWIVGVALPPISVSMRLEWGRRTPAEGRTAAYSLVFLVQELAMLAGPLLFGLLIAVASASLALGAVAAAAGAGTLAYARALRTGSAVSARGRRRVFADRGMFVLLPVVLLLGGFIGAVQVGVPALAAARGLPAATGPLVAALSVGGITGAMVYGSRRWRSAVPARLAALLLALGLPLTPLALLGTPASGSLLWMGLFWAALFAAGLALTPALTTSSLLVDVYAPDAQAEAFGWVSTAIGTGGATGAAVAGVAGDRFGPTAPFLTAAAFALIGAALALALLRRL</sequence>
<reference evidence="7 8" key="1">
    <citation type="submission" date="2018-03" db="EMBL/GenBank/DDBJ databases">
        <title>Genomic Encyclopedia of Type Strains, Phase III (KMG-III): the genomes of soil and plant-associated and newly described type strains.</title>
        <authorList>
            <person name="Whitman W."/>
        </authorList>
    </citation>
    <scope>NUCLEOTIDE SEQUENCE [LARGE SCALE GENOMIC DNA]</scope>
    <source>
        <strain evidence="7 8">CGMCC 4.7104</strain>
    </source>
</reference>
<feature type="domain" description="Major facilitator superfamily (MFS) profile" evidence="6">
    <location>
        <begin position="216"/>
        <end position="399"/>
    </location>
</feature>
<feature type="transmembrane region" description="Helical" evidence="5">
    <location>
        <begin position="12"/>
        <end position="32"/>
    </location>
</feature>
<name>A0A2T0M7Q0_9ACTN</name>
<feature type="transmembrane region" description="Helical" evidence="5">
    <location>
        <begin position="218"/>
        <end position="238"/>
    </location>
</feature>
<evidence type="ECO:0000256" key="4">
    <source>
        <dbReference type="ARBA" id="ARBA00023136"/>
    </source>
</evidence>
<keyword evidence="3 5" id="KW-1133">Transmembrane helix</keyword>
<evidence type="ECO:0000256" key="5">
    <source>
        <dbReference type="SAM" id="Phobius"/>
    </source>
</evidence>
<dbReference type="PROSITE" id="PS50850">
    <property type="entry name" value="MFS"/>
    <property type="match status" value="1"/>
</dbReference>
<feature type="transmembrane region" description="Helical" evidence="5">
    <location>
        <begin position="312"/>
        <end position="335"/>
    </location>
</feature>
<feature type="transmembrane region" description="Helical" evidence="5">
    <location>
        <begin position="375"/>
        <end position="396"/>
    </location>
</feature>
<dbReference type="EMBL" id="PVNG01000027">
    <property type="protein sequence ID" value="PRX53483.1"/>
    <property type="molecule type" value="Genomic_DNA"/>
</dbReference>
<proteinExistence type="predicted"/>
<feature type="transmembrane region" description="Helical" evidence="5">
    <location>
        <begin position="52"/>
        <end position="73"/>
    </location>
</feature>
<dbReference type="Proteomes" id="UP000238312">
    <property type="component" value="Unassembled WGS sequence"/>
</dbReference>
<accession>A0A2T0M7Q0</accession>
<dbReference type="AlphaFoldDB" id="A0A2T0M7Q0"/>
<keyword evidence="4 5" id="KW-0472">Membrane</keyword>
<feature type="transmembrane region" description="Helical" evidence="5">
    <location>
        <begin position="85"/>
        <end position="104"/>
    </location>
</feature>
<evidence type="ECO:0000313" key="7">
    <source>
        <dbReference type="EMBL" id="PRX53483.1"/>
    </source>
</evidence>
<evidence type="ECO:0000259" key="6">
    <source>
        <dbReference type="PROSITE" id="PS50850"/>
    </source>
</evidence>
<dbReference type="Gene3D" id="1.20.1250.20">
    <property type="entry name" value="MFS general substrate transporter like domains"/>
    <property type="match status" value="1"/>
</dbReference>
<dbReference type="GO" id="GO:0022857">
    <property type="term" value="F:transmembrane transporter activity"/>
    <property type="evidence" value="ECO:0007669"/>
    <property type="project" value="InterPro"/>
</dbReference>
<evidence type="ECO:0000256" key="1">
    <source>
        <dbReference type="ARBA" id="ARBA00004651"/>
    </source>
</evidence>
<comment type="subcellular location">
    <subcellularLocation>
        <location evidence="1">Cell membrane</location>
        <topology evidence="1">Multi-pass membrane protein</topology>
    </subcellularLocation>
</comment>
<feature type="transmembrane region" description="Helical" evidence="5">
    <location>
        <begin position="250"/>
        <end position="270"/>
    </location>
</feature>
<organism evidence="7 8">
    <name type="scientific">Nonomuraea fuscirosea</name>
    <dbReference type="NCBI Taxonomy" id="1291556"/>
    <lineage>
        <taxon>Bacteria</taxon>
        <taxon>Bacillati</taxon>
        <taxon>Actinomycetota</taxon>
        <taxon>Actinomycetes</taxon>
        <taxon>Streptosporangiales</taxon>
        <taxon>Streptosporangiaceae</taxon>
        <taxon>Nonomuraea</taxon>
    </lineage>
</organism>
<evidence type="ECO:0000256" key="3">
    <source>
        <dbReference type="ARBA" id="ARBA00022989"/>
    </source>
</evidence>